<dbReference type="CDD" id="cd06259">
    <property type="entry name" value="YdcF-like"/>
    <property type="match status" value="1"/>
</dbReference>
<feature type="region of interest" description="Disordered" evidence="1">
    <location>
        <begin position="257"/>
        <end position="284"/>
    </location>
</feature>
<dbReference type="InterPro" id="IPR014729">
    <property type="entry name" value="Rossmann-like_a/b/a_fold"/>
</dbReference>
<dbReference type="InterPro" id="IPR051599">
    <property type="entry name" value="Cell_Envelope_Assoc"/>
</dbReference>
<evidence type="ECO:0000256" key="2">
    <source>
        <dbReference type="SAM" id="Phobius"/>
    </source>
</evidence>
<organism evidence="4 5">
    <name type="scientific">Chlorogloeopsis fritschii PCC 6912</name>
    <dbReference type="NCBI Taxonomy" id="211165"/>
    <lineage>
        <taxon>Bacteria</taxon>
        <taxon>Bacillati</taxon>
        <taxon>Cyanobacteriota</taxon>
        <taxon>Cyanophyceae</taxon>
        <taxon>Nostocales</taxon>
        <taxon>Chlorogloeopsidaceae</taxon>
        <taxon>Chlorogloeopsis</taxon>
    </lineage>
</organism>
<dbReference type="AlphaFoldDB" id="A0A3S1A8B5"/>
<dbReference type="GO" id="GO:0000270">
    <property type="term" value="P:peptidoglycan metabolic process"/>
    <property type="evidence" value="ECO:0007669"/>
    <property type="project" value="TreeGrafter"/>
</dbReference>
<dbReference type="Gene3D" id="3.40.50.620">
    <property type="entry name" value="HUPs"/>
    <property type="match status" value="1"/>
</dbReference>
<keyword evidence="2" id="KW-0472">Membrane</keyword>
<feature type="domain" description="DUF218" evidence="3">
    <location>
        <begin position="98"/>
        <end position="217"/>
    </location>
</feature>
<accession>A0A3S1A8B5</accession>
<feature type="transmembrane region" description="Helical" evidence="2">
    <location>
        <begin position="21"/>
        <end position="44"/>
    </location>
</feature>
<feature type="transmembrane region" description="Helical" evidence="2">
    <location>
        <begin position="56"/>
        <end position="80"/>
    </location>
</feature>
<dbReference type="RefSeq" id="WP_016872878.1">
    <property type="nucleotide sequence ID" value="NZ_AJLN01000033.1"/>
</dbReference>
<dbReference type="PANTHER" id="PTHR30336:SF4">
    <property type="entry name" value="ENVELOPE BIOGENESIS FACTOR ELYC"/>
    <property type="match status" value="1"/>
</dbReference>
<feature type="compositionally biased region" description="Polar residues" evidence="1">
    <location>
        <begin position="257"/>
        <end position="272"/>
    </location>
</feature>
<keyword evidence="5" id="KW-1185">Reference proteome</keyword>
<keyword evidence="2" id="KW-0812">Transmembrane</keyword>
<dbReference type="EMBL" id="RSCJ01000057">
    <property type="protein sequence ID" value="RUR72134.1"/>
    <property type="molecule type" value="Genomic_DNA"/>
</dbReference>
<dbReference type="Proteomes" id="UP000268857">
    <property type="component" value="Unassembled WGS sequence"/>
</dbReference>
<name>A0A3S1A8B5_CHLFR</name>
<evidence type="ECO:0000256" key="1">
    <source>
        <dbReference type="SAM" id="MobiDB-lite"/>
    </source>
</evidence>
<evidence type="ECO:0000259" key="3">
    <source>
        <dbReference type="Pfam" id="PF02698"/>
    </source>
</evidence>
<evidence type="ECO:0000313" key="4">
    <source>
        <dbReference type="EMBL" id="RUR72134.1"/>
    </source>
</evidence>
<dbReference type="InterPro" id="IPR003848">
    <property type="entry name" value="DUF218"/>
</dbReference>
<evidence type="ECO:0000313" key="5">
    <source>
        <dbReference type="Proteomes" id="UP000268857"/>
    </source>
</evidence>
<sequence>MLDPSLCERPASQWLAVKSTLYQWLMIPSLVVLVCVALVFLPWIIPFLRELRWRRLFIRLGILLCAFYLIATFPLTTAIIKKGLWAFVPNDPGTTNADAIVILGRGPKFRPSRVEVAAELWKSQRAPLIFASGAGDGQEIVEELKAQGIPGDALDEEHCSRTTKENALFTASVLQPRGVERILLVTDPPHMLRSVLTFRNLGFEVIPHPSTFPNHLPRRKKAILVFYESMGLLSYGLQGRLLPRDFITQHQNSPVAKLENSSQLESQNSKSVVTGDRSYSREQA</sequence>
<gene>
    <name evidence="4" type="ORF">PCC6912_64920</name>
</gene>
<reference evidence="4 5" key="1">
    <citation type="journal article" date="2019" name="Genome Biol. Evol.">
        <title>Day and night: Metabolic profiles and evolutionary relationships of six axenic non-marine cyanobacteria.</title>
        <authorList>
            <person name="Will S.E."/>
            <person name="Henke P."/>
            <person name="Boedeker C."/>
            <person name="Huang S."/>
            <person name="Brinkmann H."/>
            <person name="Rohde M."/>
            <person name="Jarek M."/>
            <person name="Friedl T."/>
            <person name="Seufert S."/>
            <person name="Schumacher M."/>
            <person name="Overmann J."/>
            <person name="Neumann-Schaal M."/>
            <person name="Petersen J."/>
        </authorList>
    </citation>
    <scope>NUCLEOTIDE SEQUENCE [LARGE SCALE GENOMIC DNA]</scope>
    <source>
        <strain evidence="4 5">PCC 6912</strain>
    </source>
</reference>
<dbReference type="GO" id="GO:0005886">
    <property type="term" value="C:plasma membrane"/>
    <property type="evidence" value="ECO:0007669"/>
    <property type="project" value="TreeGrafter"/>
</dbReference>
<protein>
    <recommendedName>
        <fullName evidence="3">DUF218 domain-containing protein</fullName>
    </recommendedName>
</protein>
<comment type="caution">
    <text evidence="4">The sequence shown here is derived from an EMBL/GenBank/DDBJ whole genome shotgun (WGS) entry which is preliminary data.</text>
</comment>
<keyword evidence="2" id="KW-1133">Transmembrane helix</keyword>
<dbReference type="Pfam" id="PF02698">
    <property type="entry name" value="DUF218"/>
    <property type="match status" value="1"/>
</dbReference>
<dbReference type="GO" id="GO:0043164">
    <property type="term" value="P:Gram-negative-bacterium-type cell wall biogenesis"/>
    <property type="evidence" value="ECO:0007669"/>
    <property type="project" value="TreeGrafter"/>
</dbReference>
<dbReference type="PANTHER" id="PTHR30336">
    <property type="entry name" value="INNER MEMBRANE PROTEIN, PROBABLE PERMEASE"/>
    <property type="match status" value="1"/>
</dbReference>
<proteinExistence type="predicted"/>
<dbReference type="OrthoDB" id="420315at2"/>